<accession>A0A1Z5HN20</accession>
<evidence type="ECO:0000256" key="1">
    <source>
        <dbReference type="SAM" id="Phobius"/>
    </source>
</evidence>
<evidence type="ECO:0000313" key="2">
    <source>
        <dbReference type="EMBL" id="GAW90913.1"/>
    </source>
</evidence>
<name>A0A1Z5HN20_9FIRM</name>
<reference evidence="3" key="1">
    <citation type="journal article" date="2017" name="Appl. Environ. Microbiol.">
        <title>Genomic analysis of Calderihabitans maritimus KKC1, a thermophilic hydrogenogenic carboxydotrophic bacterium isolated from marine sediment.</title>
        <authorList>
            <person name="Omae K."/>
            <person name="Yoneda Y."/>
            <person name="Fukuyama Y."/>
            <person name="Yoshida T."/>
            <person name="Sako Y."/>
        </authorList>
    </citation>
    <scope>NUCLEOTIDE SEQUENCE [LARGE SCALE GENOMIC DNA]</scope>
    <source>
        <strain evidence="3">KKC1</strain>
    </source>
</reference>
<proteinExistence type="predicted"/>
<protein>
    <submittedName>
        <fullName evidence="2">Uncharacterized protein</fullName>
    </submittedName>
</protein>
<keyword evidence="3" id="KW-1185">Reference proteome</keyword>
<dbReference type="AlphaFoldDB" id="A0A1Z5HN20"/>
<feature type="non-terminal residue" evidence="2">
    <location>
        <position position="1"/>
    </location>
</feature>
<gene>
    <name evidence="2" type="ORF">KKC1_00750</name>
</gene>
<dbReference type="EMBL" id="BDGJ01000002">
    <property type="protein sequence ID" value="GAW90913.1"/>
    <property type="molecule type" value="Genomic_DNA"/>
</dbReference>
<keyword evidence="1" id="KW-0472">Membrane</keyword>
<keyword evidence="1" id="KW-0812">Transmembrane</keyword>
<feature type="transmembrane region" description="Helical" evidence="1">
    <location>
        <begin position="12"/>
        <end position="32"/>
    </location>
</feature>
<feature type="transmembrane region" description="Helical" evidence="1">
    <location>
        <begin position="38"/>
        <end position="60"/>
    </location>
</feature>
<keyword evidence="1" id="KW-1133">Transmembrane helix</keyword>
<evidence type="ECO:0000313" key="3">
    <source>
        <dbReference type="Proteomes" id="UP000197032"/>
    </source>
</evidence>
<comment type="caution">
    <text evidence="2">The sequence shown here is derived from an EMBL/GenBank/DDBJ whole genome shotgun (WGS) entry which is preliminary data.</text>
</comment>
<sequence length="63" mass="6526">GQAMAKEVRIFSPLLTIPGSLVLVGGALYSWMRSRATYNLFIAAGTVVIAASGSLARLGWSGA</sequence>
<organism evidence="2 3">
    <name type="scientific">Calderihabitans maritimus</name>
    <dbReference type="NCBI Taxonomy" id="1246530"/>
    <lineage>
        <taxon>Bacteria</taxon>
        <taxon>Bacillati</taxon>
        <taxon>Bacillota</taxon>
        <taxon>Clostridia</taxon>
        <taxon>Neomoorellales</taxon>
        <taxon>Calderihabitantaceae</taxon>
        <taxon>Calderihabitans</taxon>
    </lineage>
</organism>
<dbReference type="Proteomes" id="UP000197032">
    <property type="component" value="Unassembled WGS sequence"/>
</dbReference>